<accession>A0ABV3IQN1</accession>
<name>A0ABV3IQN1_9ACTN</name>
<comment type="caution">
    <text evidence="2">The sequence shown here is derived from an EMBL/GenBank/DDBJ whole genome shotgun (WGS) entry which is preliminary data.</text>
</comment>
<evidence type="ECO:0000313" key="3">
    <source>
        <dbReference type="Proteomes" id="UP001552479"/>
    </source>
</evidence>
<dbReference type="PROSITE" id="PS50943">
    <property type="entry name" value="HTH_CROC1"/>
    <property type="match status" value="1"/>
</dbReference>
<dbReference type="InterPro" id="IPR010982">
    <property type="entry name" value="Lambda_DNA-bd_dom_sf"/>
</dbReference>
<dbReference type="Pfam" id="PF01381">
    <property type="entry name" value="HTH_3"/>
    <property type="match status" value="1"/>
</dbReference>
<dbReference type="Gene3D" id="1.10.260.40">
    <property type="entry name" value="lambda repressor-like DNA-binding domains"/>
    <property type="match status" value="1"/>
</dbReference>
<dbReference type="SUPFAM" id="SSF47413">
    <property type="entry name" value="lambda repressor-like DNA-binding domains"/>
    <property type="match status" value="1"/>
</dbReference>
<feature type="domain" description="HTH cro/C1-type" evidence="1">
    <location>
        <begin position="10"/>
        <end position="70"/>
    </location>
</feature>
<organism evidence="2 3">
    <name type="scientific">Streptomyces roseoverticillatus</name>
    <dbReference type="NCBI Taxonomy" id="66429"/>
    <lineage>
        <taxon>Bacteria</taxon>
        <taxon>Bacillati</taxon>
        <taxon>Actinomycetota</taxon>
        <taxon>Actinomycetes</taxon>
        <taxon>Kitasatosporales</taxon>
        <taxon>Streptomycetaceae</taxon>
        <taxon>Streptomyces</taxon>
    </lineage>
</organism>
<proteinExistence type="predicted"/>
<dbReference type="RefSeq" id="WP_366086802.1">
    <property type="nucleotide sequence ID" value="NZ_JBFASG010000003.1"/>
</dbReference>
<keyword evidence="3" id="KW-1185">Reference proteome</keyword>
<gene>
    <name evidence="2" type="ORF">AB0L03_04460</name>
</gene>
<sequence length="382" mass="40735">MAPVETGDLVRELRTARGWSQGRLAAELNDACGTALTREYVSGWERGKVRPGPFYLRALARVFDVPQAALDAGRPGRRAAVRAGGAAGGRAPAATAAALAPAVTSDLLGLGFAARLRGGPSADDWEARLAAYGTDYMSSPAADLQRRVAEDLVVVQQQLDEPAMWSAAARLMTVYATTFSRQESARSIHWFRTAAEAADRSGDVGVRVWVRGRGALALGYGGTSTGLADLLADQALALTDKPSVGLLHATLGKAYAAALRGDRATALHLADRARRIFDAAYDPSARLSDYSIPAWRMNGFLSLLSARLGDEKQSAKARETALSELPERLPRFVTHLELHKSLTLVRSGDREGGLACARAALDALPQERWCGTLQMLMAEIAA</sequence>
<dbReference type="SMART" id="SM00530">
    <property type="entry name" value="HTH_XRE"/>
    <property type="match status" value="1"/>
</dbReference>
<reference evidence="2 3" key="1">
    <citation type="submission" date="2024-06" db="EMBL/GenBank/DDBJ databases">
        <title>The Natural Products Discovery Center: Release of the First 8490 Sequenced Strains for Exploring Actinobacteria Biosynthetic Diversity.</title>
        <authorList>
            <person name="Kalkreuter E."/>
            <person name="Kautsar S.A."/>
            <person name="Yang D."/>
            <person name="Bader C.D."/>
            <person name="Teijaro C.N."/>
            <person name="Fluegel L."/>
            <person name="Davis C.M."/>
            <person name="Simpson J.R."/>
            <person name="Lauterbach L."/>
            <person name="Steele A.D."/>
            <person name="Gui C."/>
            <person name="Meng S."/>
            <person name="Li G."/>
            <person name="Viehrig K."/>
            <person name="Ye F."/>
            <person name="Su P."/>
            <person name="Kiefer A.F."/>
            <person name="Nichols A."/>
            <person name="Cepeda A.J."/>
            <person name="Yan W."/>
            <person name="Fan B."/>
            <person name="Jiang Y."/>
            <person name="Adhikari A."/>
            <person name="Zheng C.-J."/>
            <person name="Schuster L."/>
            <person name="Cowan T.M."/>
            <person name="Smanski M.J."/>
            <person name="Chevrette M.G."/>
            <person name="De Carvalho L.P.S."/>
            <person name="Shen B."/>
        </authorList>
    </citation>
    <scope>NUCLEOTIDE SEQUENCE [LARGE SCALE GENOMIC DNA]</scope>
    <source>
        <strain evidence="2 3">NPDC053791</strain>
    </source>
</reference>
<dbReference type="Proteomes" id="UP001552479">
    <property type="component" value="Unassembled WGS sequence"/>
</dbReference>
<dbReference type="EMBL" id="JBFASG010000003">
    <property type="protein sequence ID" value="MEV4922091.1"/>
    <property type="molecule type" value="Genomic_DNA"/>
</dbReference>
<protein>
    <submittedName>
        <fullName evidence="2">Helix-turn-helix transcriptional regulator</fullName>
    </submittedName>
</protein>
<evidence type="ECO:0000259" key="1">
    <source>
        <dbReference type="PROSITE" id="PS50943"/>
    </source>
</evidence>
<dbReference type="InterPro" id="IPR001387">
    <property type="entry name" value="Cro/C1-type_HTH"/>
</dbReference>
<dbReference type="CDD" id="cd00093">
    <property type="entry name" value="HTH_XRE"/>
    <property type="match status" value="1"/>
</dbReference>
<evidence type="ECO:0000313" key="2">
    <source>
        <dbReference type="EMBL" id="MEV4922091.1"/>
    </source>
</evidence>